<accession>A0ABP0GUN0</accession>
<evidence type="ECO:0000313" key="12">
    <source>
        <dbReference type="Proteomes" id="UP001642483"/>
    </source>
</evidence>
<feature type="coiled-coil region" evidence="8">
    <location>
        <begin position="500"/>
        <end position="527"/>
    </location>
</feature>
<evidence type="ECO:0000256" key="5">
    <source>
        <dbReference type="ARBA" id="ARBA00023163"/>
    </source>
</evidence>
<evidence type="ECO:0000256" key="2">
    <source>
        <dbReference type="ARBA" id="ARBA00022737"/>
    </source>
</evidence>
<dbReference type="InterPro" id="IPR004018">
    <property type="entry name" value="RPEL_repeat"/>
</dbReference>
<gene>
    <name evidence="11" type="ORF">CVLEPA_LOCUS28709</name>
</gene>
<feature type="compositionally biased region" description="Polar residues" evidence="9">
    <location>
        <begin position="270"/>
        <end position="296"/>
    </location>
</feature>
<dbReference type="SMART" id="SM00707">
    <property type="entry name" value="RPEL"/>
    <property type="match status" value="3"/>
</dbReference>
<keyword evidence="6" id="KW-0539">Nucleus</keyword>
<dbReference type="Pfam" id="PF02037">
    <property type="entry name" value="SAP"/>
    <property type="match status" value="1"/>
</dbReference>
<feature type="region of interest" description="Disordered" evidence="9">
    <location>
        <begin position="871"/>
        <end position="904"/>
    </location>
</feature>
<dbReference type="InterPro" id="IPR003034">
    <property type="entry name" value="SAP_dom"/>
</dbReference>
<keyword evidence="3" id="KW-0805">Transcription regulation</keyword>
<dbReference type="Proteomes" id="UP001642483">
    <property type="component" value="Unassembled WGS sequence"/>
</dbReference>
<keyword evidence="4 8" id="KW-0175">Coiled coil</keyword>
<keyword evidence="2" id="KW-0677">Repeat</keyword>
<feature type="repeat" description="RPEL" evidence="7">
    <location>
        <begin position="85"/>
        <end position="110"/>
    </location>
</feature>
<keyword evidence="12" id="KW-1185">Reference proteome</keyword>
<reference evidence="11 12" key="1">
    <citation type="submission" date="2024-02" db="EMBL/GenBank/DDBJ databases">
        <authorList>
            <person name="Daric V."/>
            <person name="Darras S."/>
        </authorList>
    </citation>
    <scope>NUCLEOTIDE SEQUENCE [LARGE SCALE GENOMIC DNA]</scope>
</reference>
<dbReference type="EMBL" id="CAWYQH010000152">
    <property type="protein sequence ID" value="CAK8695435.1"/>
    <property type="molecule type" value="Genomic_DNA"/>
</dbReference>
<feature type="region of interest" description="Disordered" evidence="9">
    <location>
        <begin position="270"/>
        <end position="321"/>
    </location>
</feature>
<comment type="subcellular location">
    <subcellularLocation>
        <location evidence="1">Nucleus</location>
    </subcellularLocation>
</comment>
<dbReference type="SMART" id="SM00513">
    <property type="entry name" value="SAP"/>
    <property type="match status" value="1"/>
</dbReference>
<evidence type="ECO:0000256" key="6">
    <source>
        <dbReference type="ARBA" id="ARBA00023242"/>
    </source>
</evidence>
<feature type="region of interest" description="Disordered" evidence="9">
    <location>
        <begin position="791"/>
        <end position="815"/>
    </location>
</feature>
<dbReference type="Gene3D" id="6.10.150.10">
    <property type="match status" value="1"/>
</dbReference>
<comment type="caution">
    <text evidence="11">The sequence shown here is derived from an EMBL/GenBank/DDBJ whole genome shotgun (WGS) entry which is preliminary data.</text>
</comment>
<evidence type="ECO:0000256" key="8">
    <source>
        <dbReference type="SAM" id="Coils"/>
    </source>
</evidence>
<dbReference type="Gene3D" id="6.10.140.2040">
    <property type="match status" value="1"/>
</dbReference>
<evidence type="ECO:0000259" key="10">
    <source>
        <dbReference type="PROSITE" id="PS50800"/>
    </source>
</evidence>
<evidence type="ECO:0000256" key="3">
    <source>
        <dbReference type="ARBA" id="ARBA00023015"/>
    </source>
</evidence>
<evidence type="ECO:0000256" key="9">
    <source>
        <dbReference type="SAM" id="MobiDB-lite"/>
    </source>
</evidence>
<feature type="compositionally biased region" description="Low complexity" evidence="9">
    <location>
        <begin position="180"/>
        <end position="191"/>
    </location>
</feature>
<dbReference type="SUPFAM" id="SSF68906">
    <property type="entry name" value="SAP domain"/>
    <property type="match status" value="1"/>
</dbReference>
<evidence type="ECO:0000256" key="4">
    <source>
        <dbReference type="ARBA" id="ARBA00023054"/>
    </source>
</evidence>
<feature type="region of interest" description="Disordered" evidence="9">
    <location>
        <begin position="180"/>
        <end position="248"/>
    </location>
</feature>
<feature type="compositionally biased region" description="Polar residues" evidence="9">
    <location>
        <begin position="197"/>
        <end position="207"/>
    </location>
</feature>
<evidence type="ECO:0000256" key="7">
    <source>
        <dbReference type="PROSITE-ProRule" id="PRU00401"/>
    </source>
</evidence>
<name>A0ABP0GUN0_CLALP</name>
<proteinExistence type="predicted"/>
<keyword evidence="5" id="KW-0804">Transcription</keyword>
<sequence length="953" mass="106898">MRLQQRRSRQVLAEQGIMPPLKSPGTYFPQVQRLERARKEDYLNHAIQIRPDREQLVQKHILEDTSASGSIVANQKDLKKAKLVDDLNDKIALRPGVIELVERNIFPATEDLQEAIKGGQLQYKKIADFIEEDSGDALSPEQFPLTSSPIPFQLSTTLSNSNADKTAILTTKNDLIRSSSGSSILQQSNSSHPYLFRQTSKGSNIRMSNARKKKDKPKFKKFKYHQYVPPDQHGKSNENSMPPLDEDTPYSRLLQQQQMYLQLQIMHKQYSNQMSSQRNGESSQTGTFNQQTLSGNTPPPPPLNQSMKLEKPRNNSPLTESKLDEMKVAELKEELKLRQLKVTGTKEVLVERLKPFCVRSDNLFNLSNLSNSCEENKFPQSGNSSIKSEVNSISMVSDGHSNVAPVTSVINISIANSQQNPITSNAQTAFAIDPNIVFSQKLARMPMPERHRIVLKQEKFTMPTWHSTEPHSSQGPPPGAQAAVNFNFGTSGNISKDKMLEKQQKEINDLKRMVELHRSQLQQLHCQKQPPTAKEQMVKKRAETARLSTTQFQFPVMSHTDHRQAEFMPGNSNTQPPPQQQQRHQENNPPNYEQAFEMMQEGESREQGHNNKDMDDLLELLTDSGELPVTPVVTRQLLNDHHSYHGLNNRRSNPVQNSYPQSGVNDYIITQEQVQLQRDARLNQMKGMSQDYIGNGGHDYPQQTGSQDLTKMLVESAGDALMDTSNFPPVINQYSAQSNPNMEMHSAEYSRPSARNSVDSGILYSTPHYSPMDTNVDSMNRDLMNDLRLSTSSLDSGEPTLNAVSLSPATPPRMKQHHTMNLTYRTQVSPRPLTHNLVKSSSQELLSNNDCGPGANISKNNELGWLDLTLGSAVGGPPSPGGPFDTMTLGEHHRDSRHQNTYHGSHDGDLNVYFGGSNGALNYPPSTNSCMLDPQWDLAEPTWEGILEPGFNT</sequence>
<organism evidence="11 12">
    <name type="scientific">Clavelina lepadiformis</name>
    <name type="common">Light-bulb sea squirt</name>
    <name type="synonym">Ascidia lepadiformis</name>
    <dbReference type="NCBI Taxonomy" id="159417"/>
    <lineage>
        <taxon>Eukaryota</taxon>
        <taxon>Metazoa</taxon>
        <taxon>Chordata</taxon>
        <taxon>Tunicata</taxon>
        <taxon>Ascidiacea</taxon>
        <taxon>Aplousobranchia</taxon>
        <taxon>Clavelinidae</taxon>
        <taxon>Clavelina</taxon>
    </lineage>
</organism>
<feature type="region of interest" description="Disordered" evidence="9">
    <location>
        <begin position="565"/>
        <end position="589"/>
    </location>
</feature>
<dbReference type="InterPro" id="IPR043451">
    <property type="entry name" value="Myocardin-like"/>
</dbReference>
<dbReference type="Pfam" id="PF02755">
    <property type="entry name" value="RPEL"/>
    <property type="match status" value="1"/>
</dbReference>
<dbReference type="PROSITE" id="PS51073">
    <property type="entry name" value="RPEL"/>
    <property type="match status" value="2"/>
</dbReference>
<dbReference type="PANTHER" id="PTHR22793">
    <property type="entry name" value="MYOCARDIN-RELATED TRANSCRIPTION FACTOR-RELATED"/>
    <property type="match status" value="1"/>
</dbReference>
<dbReference type="Gene3D" id="1.10.720.30">
    <property type="entry name" value="SAP domain"/>
    <property type="match status" value="1"/>
</dbReference>
<evidence type="ECO:0000313" key="11">
    <source>
        <dbReference type="EMBL" id="CAK8695435.1"/>
    </source>
</evidence>
<feature type="compositionally biased region" description="Basic residues" evidence="9">
    <location>
        <begin position="209"/>
        <end position="224"/>
    </location>
</feature>
<dbReference type="PROSITE" id="PS50800">
    <property type="entry name" value="SAP"/>
    <property type="match status" value="1"/>
</dbReference>
<evidence type="ECO:0000256" key="1">
    <source>
        <dbReference type="ARBA" id="ARBA00004123"/>
    </source>
</evidence>
<protein>
    <recommendedName>
        <fullName evidence="10">SAP domain-containing protein</fullName>
    </recommendedName>
</protein>
<dbReference type="PANTHER" id="PTHR22793:SF12">
    <property type="entry name" value="MYOCARDIN-RELATED TRANSCRIPTION FACTOR, ISOFORM H"/>
    <property type="match status" value="1"/>
</dbReference>
<dbReference type="InterPro" id="IPR036361">
    <property type="entry name" value="SAP_dom_sf"/>
</dbReference>
<feature type="compositionally biased region" description="Basic and acidic residues" evidence="9">
    <location>
        <begin position="890"/>
        <end position="904"/>
    </location>
</feature>
<feature type="domain" description="SAP" evidence="10">
    <location>
        <begin position="323"/>
        <end position="357"/>
    </location>
</feature>
<feature type="repeat" description="RPEL" evidence="7">
    <location>
        <begin position="41"/>
        <end position="66"/>
    </location>
</feature>